<gene>
    <name evidence="1" type="ORF">Anapl_04406</name>
</gene>
<dbReference type="Proteomes" id="UP000296049">
    <property type="component" value="Unassembled WGS sequence"/>
</dbReference>
<accession>R0KDR1</accession>
<sequence>MLPPNCNKLNKHKEKNFRITLKFLSTVVLKNLKVPGSLENPSSRVTQLNVCISKGYQTCRKVLTFHAHFNVQGLSTAAAAAPHAHHQLGIPLPFSEAGLLVPMASFVCSHPAPVKSCRTRILPHSSTDTSKTSEVQHFSCLCCSCRPSENAHSLSDSGSCCCHYTVFQIKEVSQMVTVNNKSCDPLVDEFCILCMTGIEKEKSIVSIQTLHYELQQLRRHALLPFLQETKYSRRAERT</sequence>
<reference evidence="2" key="1">
    <citation type="journal article" date="2013" name="Nat. Genet.">
        <title>The duck genome and transcriptome provide insight into an avian influenza virus reservoir species.</title>
        <authorList>
            <person name="Huang Y."/>
            <person name="Li Y."/>
            <person name="Burt D.W."/>
            <person name="Chen H."/>
            <person name="Zhang Y."/>
            <person name="Qian W."/>
            <person name="Kim H."/>
            <person name="Gan S."/>
            <person name="Zhao Y."/>
            <person name="Li J."/>
            <person name="Yi K."/>
            <person name="Feng H."/>
            <person name="Zhu P."/>
            <person name="Li B."/>
            <person name="Liu Q."/>
            <person name="Fairley S."/>
            <person name="Magor K.E."/>
            <person name="Du Z."/>
            <person name="Hu X."/>
            <person name="Goodman L."/>
            <person name="Tafer H."/>
            <person name="Vignal A."/>
            <person name="Lee T."/>
            <person name="Kim K.W."/>
            <person name="Sheng Z."/>
            <person name="An Y."/>
            <person name="Searle S."/>
            <person name="Herrero J."/>
            <person name="Groenen M.A."/>
            <person name="Crooijmans R.P."/>
            <person name="Faraut T."/>
            <person name="Cai Q."/>
            <person name="Webster R.G."/>
            <person name="Aldridge J.R."/>
            <person name="Warren W.C."/>
            <person name="Bartschat S."/>
            <person name="Kehr S."/>
            <person name="Marz M."/>
            <person name="Stadler P.F."/>
            <person name="Smith J."/>
            <person name="Kraus R.H."/>
            <person name="Zhao Y."/>
            <person name="Ren L."/>
            <person name="Fei J."/>
            <person name="Morisson M."/>
            <person name="Kaiser P."/>
            <person name="Griffin D.K."/>
            <person name="Rao M."/>
            <person name="Pitel F."/>
            <person name="Wang J."/>
            <person name="Li N."/>
        </authorList>
    </citation>
    <scope>NUCLEOTIDE SEQUENCE [LARGE SCALE GENOMIC DNA]</scope>
</reference>
<evidence type="ECO:0000313" key="2">
    <source>
        <dbReference type="Proteomes" id="UP000296049"/>
    </source>
</evidence>
<keyword evidence="2" id="KW-1185">Reference proteome</keyword>
<evidence type="ECO:0000313" key="1">
    <source>
        <dbReference type="EMBL" id="EOB08511.1"/>
    </source>
</evidence>
<organism evidence="1 2">
    <name type="scientific">Anas platyrhynchos</name>
    <name type="common">Mallard</name>
    <name type="synonym">Anas boschas</name>
    <dbReference type="NCBI Taxonomy" id="8839"/>
    <lineage>
        <taxon>Eukaryota</taxon>
        <taxon>Metazoa</taxon>
        <taxon>Chordata</taxon>
        <taxon>Craniata</taxon>
        <taxon>Vertebrata</taxon>
        <taxon>Euteleostomi</taxon>
        <taxon>Archelosauria</taxon>
        <taxon>Archosauria</taxon>
        <taxon>Dinosauria</taxon>
        <taxon>Saurischia</taxon>
        <taxon>Theropoda</taxon>
        <taxon>Coelurosauria</taxon>
        <taxon>Aves</taxon>
        <taxon>Neognathae</taxon>
        <taxon>Galloanserae</taxon>
        <taxon>Anseriformes</taxon>
        <taxon>Anatidae</taxon>
        <taxon>Anatinae</taxon>
        <taxon>Anas</taxon>
    </lineage>
</organism>
<dbReference type="EMBL" id="KB742443">
    <property type="protein sequence ID" value="EOB08511.1"/>
    <property type="molecule type" value="Genomic_DNA"/>
</dbReference>
<proteinExistence type="predicted"/>
<protein>
    <submittedName>
        <fullName evidence="1">Uncharacterized protein</fullName>
    </submittedName>
</protein>
<dbReference type="AlphaFoldDB" id="R0KDR1"/>
<name>R0KDR1_ANAPL</name>